<feature type="compositionally biased region" description="Polar residues" evidence="1">
    <location>
        <begin position="1"/>
        <end position="17"/>
    </location>
</feature>
<dbReference type="Pfam" id="PF13649">
    <property type="entry name" value="Methyltransf_25"/>
    <property type="match status" value="1"/>
</dbReference>
<evidence type="ECO:0000256" key="1">
    <source>
        <dbReference type="SAM" id="MobiDB-lite"/>
    </source>
</evidence>
<dbReference type="CDD" id="cd02440">
    <property type="entry name" value="AdoMet_MTases"/>
    <property type="match status" value="1"/>
</dbReference>
<dbReference type="EMBL" id="BAABUJ010000038">
    <property type="protein sequence ID" value="GAA5804797.1"/>
    <property type="molecule type" value="Genomic_DNA"/>
</dbReference>
<feature type="compositionally biased region" description="Low complexity" evidence="1">
    <location>
        <begin position="114"/>
        <end position="139"/>
    </location>
</feature>
<sequence>MGNQASRLDRSSSSATINDDPCLDNMRQWHSNKKDEPYKRQYPLPIIANDHNRIKPRKQSSPAAVTSFHNNNNRKTFTRFFNRQNKTNLPRNNSCIDTTLLTQHNTLNTITTTTTTTTTTNNNNNSNNTTNNISSSSSSFIGQPPPPPPQYIHPLALPSLDMESISRPSLESRGVIHSNRNSLNHSYLKLLSEQQEQAYRLTGKRKYNHVTGSNYLLPCDDEEIDRLHLQHFMIRFAIQGNYLAPVSDILRKGGRVLDIGCGPGSWSMEIAGEYPKSTVIGIDITPIYPKEIKPTNCAFYQCNVLNTLPFEDNTFDYIFMRFMSQGVESEKWPFILSELVRVLKPNGWIEWVEGEIEIHRPGPVTLEFNTKLLDLMRANNQDPHISRKLKENLTATGELMNISSVFVSCPGGQWAGKIGQLTMQSWKAYYQALCPLLCQSWGISPAEYNEKLKTCWREADEYKTFENVHFSYAQKKTAY</sequence>
<protein>
    <recommendedName>
        <fullName evidence="2">Methyltransferase domain-containing protein</fullName>
    </recommendedName>
</protein>
<evidence type="ECO:0000313" key="3">
    <source>
        <dbReference type="EMBL" id="GAA5804797.1"/>
    </source>
</evidence>
<proteinExistence type="predicted"/>
<dbReference type="Gene3D" id="3.40.50.150">
    <property type="entry name" value="Vaccinia Virus protein VP39"/>
    <property type="match status" value="1"/>
</dbReference>
<accession>A0ABP9YCV6</accession>
<feature type="region of interest" description="Disordered" evidence="1">
    <location>
        <begin position="114"/>
        <end position="151"/>
    </location>
</feature>
<comment type="caution">
    <text evidence="3">The sequence shown here is derived from an EMBL/GenBank/DDBJ whole genome shotgun (WGS) entry which is preliminary data.</text>
</comment>
<dbReference type="InterPro" id="IPR041698">
    <property type="entry name" value="Methyltransf_25"/>
</dbReference>
<dbReference type="SUPFAM" id="SSF53335">
    <property type="entry name" value="S-adenosyl-L-methionine-dependent methyltransferases"/>
    <property type="match status" value="1"/>
</dbReference>
<feature type="domain" description="Methyltransferase" evidence="2">
    <location>
        <begin position="256"/>
        <end position="347"/>
    </location>
</feature>
<dbReference type="PANTHER" id="PTHR43591">
    <property type="entry name" value="METHYLTRANSFERASE"/>
    <property type="match status" value="1"/>
</dbReference>
<evidence type="ECO:0000259" key="2">
    <source>
        <dbReference type="Pfam" id="PF13649"/>
    </source>
</evidence>
<organism evidence="3 4">
    <name type="scientific">Helicostylum pulchrum</name>
    <dbReference type="NCBI Taxonomy" id="562976"/>
    <lineage>
        <taxon>Eukaryota</taxon>
        <taxon>Fungi</taxon>
        <taxon>Fungi incertae sedis</taxon>
        <taxon>Mucoromycota</taxon>
        <taxon>Mucoromycotina</taxon>
        <taxon>Mucoromycetes</taxon>
        <taxon>Mucorales</taxon>
        <taxon>Mucorineae</taxon>
        <taxon>Mucoraceae</taxon>
        <taxon>Helicostylum</taxon>
    </lineage>
</organism>
<dbReference type="PANTHER" id="PTHR43591:SF24">
    <property type="entry name" value="2-METHOXY-6-POLYPRENYL-1,4-BENZOQUINOL METHYLASE, MITOCHONDRIAL"/>
    <property type="match status" value="1"/>
</dbReference>
<dbReference type="Proteomes" id="UP001476247">
    <property type="component" value="Unassembled WGS sequence"/>
</dbReference>
<dbReference type="InterPro" id="IPR029063">
    <property type="entry name" value="SAM-dependent_MTases_sf"/>
</dbReference>
<feature type="region of interest" description="Disordered" evidence="1">
    <location>
        <begin position="1"/>
        <end position="41"/>
    </location>
</feature>
<keyword evidence="4" id="KW-1185">Reference proteome</keyword>
<reference evidence="3 4" key="1">
    <citation type="submission" date="2024-04" db="EMBL/GenBank/DDBJ databases">
        <title>genome sequences of Mucor flavus KT1a and Helicostylum pulchrum KT1b strains isolation_sourced from the surface of a dry-aged beef.</title>
        <authorList>
            <person name="Toyotome T."/>
            <person name="Hosono M."/>
            <person name="Torimaru M."/>
            <person name="Fukuda K."/>
            <person name="Mikami N."/>
        </authorList>
    </citation>
    <scope>NUCLEOTIDE SEQUENCE [LARGE SCALE GENOMIC DNA]</scope>
    <source>
        <strain evidence="3 4">KT1b</strain>
    </source>
</reference>
<gene>
    <name evidence="3" type="ORF">HPULCUR_010305</name>
</gene>
<evidence type="ECO:0000313" key="4">
    <source>
        <dbReference type="Proteomes" id="UP001476247"/>
    </source>
</evidence>
<name>A0ABP9YCV6_9FUNG</name>